<evidence type="ECO:0000256" key="2">
    <source>
        <dbReference type="ARBA" id="ARBA00023125"/>
    </source>
</evidence>
<reference evidence="6" key="1">
    <citation type="submission" date="2021-02" db="EMBL/GenBank/DDBJ databases">
        <authorList>
            <person name="Nowell W R."/>
        </authorList>
    </citation>
    <scope>NUCLEOTIDE SEQUENCE</scope>
</reference>
<comment type="similarity">
    <text evidence="1 3">Belongs to the ETS family.</text>
</comment>
<dbReference type="OrthoDB" id="10242861at2759"/>
<name>A0A814I096_9BILA</name>
<evidence type="ECO:0000313" key="8">
    <source>
        <dbReference type="EMBL" id="CAF3788599.1"/>
    </source>
</evidence>
<comment type="subcellular location">
    <subcellularLocation>
        <location evidence="3">Nucleus</location>
    </subcellularLocation>
</comment>
<dbReference type="SUPFAM" id="SSF46785">
    <property type="entry name" value="Winged helix' DNA-binding domain"/>
    <property type="match status" value="1"/>
</dbReference>
<dbReference type="Proteomes" id="UP000682733">
    <property type="component" value="Unassembled WGS sequence"/>
</dbReference>
<evidence type="ECO:0000313" key="7">
    <source>
        <dbReference type="EMBL" id="CAF3736565.1"/>
    </source>
</evidence>
<keyword evidence="2 3" id="KW-0238">DNA-binding</keyword>
<gene>
    <name evidence="6" type="ORF">GPM918_LOCUS14576</name>
    <name evidence="5" type="ORF">OVA965_LOCUS12782</name>
    <name evidence="8" type="ORF">SRO942_LOCUS14578</name>
    <name evidence="7" type="ORF">TMI583_LOCUS12785</name>
</gene>
<dbReference type="InterPro" id="IPR046328">
    <property type="entry name" value="ETS_fam"/>
</dbReference>
<feature type="domain" description="ETS" evidence="4">
    <location>
        <begin position="187"/>
        <end position="270"/>
    </location>
</feature>
<evidence type="ECO:0000313" key="5">
    <source>
        <dbReference type="EMBL" id="CAF0964564.1"/>
    </source>
</evidence>
<sequence length="284" mass="32159">MFAAQSPFSSQFSLDESESEQPLIEFDWDLDCQQQSFSNEDEFCLPGDIPQPESNTTWYTHSGGFEHSYFAQLFLDDQEEAIFPMDVATAQYCSASPSSSITSGQINILHQQQQVEAQSLTNQMSSLSTVLVSNKLSEKLNGSSSNFSISMNDSTLLPTTPTGMLSRLADIAYWLVVDGTTKLKRRPLQHEFLRRLLDNPEYHDLATYVDPQKGIFKLHKPNAVAHLWEYVKGRKSERRMTYDTFARGIRSGYPKEVMKAIPDQFTYGFGPQSGFGDLWRPCSQ</sequence>
<protein>
    <recommendedName>
        <fullName evidence="4">ETS domain-containing protein</fullName>
    </recommendedName>
</protein>
<evidence type="ECO:0000256" key="3">
    <source>
        <dbReference type="RuleBase" id="RU004019"/>
    </source>
</evidence>
<dbReference type="GO" id="GO:0043565">
    <property type="term" value="F:sequence-specific DNA binding"/>
    <property type="evidence" value="ECO:0007669"/>
    <property type="project" value="InterPro"/>
</dbReference>
<evidence type="ECO:0000313" key="6">
    <source>
        <dbReference type="EMBL" id="CAF1017064.1"/>
    </source>
</evidence>
<organism evidence="6 9">
    <name type="scientific">Didymodactylos carnosus</name>
    <dbReference type="NCBI Taxonomy" id="1234261"/>
    <lineage>
        <taxon>Eukaryota</taxon>
        <taxon>Metazoa</taxon>
        <taxon>Spiralia</taxon>
        <taxon>Gnathifera</taxon>
        <taxon>Rotifera</taxon>
        <taxon>Eurotatoria</taxon>
        <taxon>Bdelloidea</taxon>
        <taxon>Philodinida</taxon>
        <taxon>Philodinidae</taxon>
        <taxon>Didymodactylos</taxon>
    </lineage>
</organism>
<comment type="caution">
    <text evidence="6">The sequence shown here is derived from an EMBL/GenBank/DDBJ whole genome shotgun (WGS) entry which is preliminary data.</text>
</comment>
<dbReference type="PROSITE" id="PS50061">
    <property type="entry name" value="ETS_DOMAIN_3"/>
    <property type="match status" value="1"/>
</dbReference>
<dbReference type="PANTHER" id="PTHR11849">
    <property type="entry name" value="ETS"/>
    <property type="match status" value="1"/>
</dbReference>
<dbReference type="PANTHER" id="PTHR11849:SF302">
    <property type="entry name" value="ETS DOMAIN-CONTAINING PROTEIN-RELATED"/>
    <property type="match status" value="1"/>
</dbReference>
<dbReference type="InterPro" id="IPR000418">
    <property type="entry name" value="Ets_dom"/>
</dbReference>
<dbReference type="InterPro" id="IPR036388">
    <property type="entry name" value="WH-like_DNA-bd_sf"/>
</dbReference>
<dbReference type="Proteomes" id="UP000663829">
    <property type="component" value="Unassembled WGS sequence"/>
</dbReference>
<dbReference type="Proteomes" id="UP000677228">
    <property type="component" value="Unassembled WGS sequence"/>
</dbReference>
<dbReference type="GO" id="GO:0030154">
    <property type="term" value="P:cell differentiation"/>
    <property type="evidence" value="ECO:0007669"/>
    <property type="project" value="TreeGrafter"/>
</dbReference>
<dbReference type="EMBL" id="CAJNOQ010003533">
    <property type="protein sequence ID" value="CAF1017064.1"/>
    <property type="molecule type" value="Genomic_DNA"/>
</dbReference>
<dbReference type="Pfam" id="PF00178">
    <property type="entry name" value="Ets"/>
    <property type="match status" value="1"/>
</dbReference>
<dbReference type="EMBL" id="CAJNOK010005208">
    <property type="protein sequence ID" value="CAF0964564.1"/>
    <property type="molecule type" value="Genomic_DNA"/>
</dbReference>
<dbReference type="InterPro" id="IPR036390">
    <property type="entry name" value="WH_DNA-bd_sf"/>
</dbReference>
<proteinExistence type="inferred from homology"/>
<dbReference type="Gene3D" id="1.10.10.10">
    <property type="entry name" value="Winged helix-like DNA-binding domain superfamily/Winged helix DNA-binding domain"/>
    <property type="match status" value="1"/>
</dbReference>
<keyword evidence="9" id="KW-1185">Reference proteome</keyword>
<dbReference type="GO" id="GO:0005634">
    <property type="term" value="C:nucleus"/>
    <property type="evidence" value="ECO:0007669"/>
    <property type="project" value="UniProtKB-SubCell"/>
</dbReference>
<dbReference type="GO" id="GO:0000981">
    <property type="term" value="F:DNA-binding transcription factor activity, RNA polymerase II-specific"/>
    <property type="evidence" value="ECO:0007669"/>
    <property type="project" value="TreeGrafter"/>
</dbReference>
<dbReference type="EMBL" id="CAJOBC010003534">
    <property type="protein sequence ID" value="CAF3788599.1"/>
    <property type="molecule type" value="Genomic_DNA"/>
</dbReference>
<dbReference type="AlphaFoldDB" id="A0A814I096"/>
<dbReference type="Proteomes" id="UP000681722">
    <property type="component" value="Unassembled WGS sequence"/>
</dbReference>
<accession>A0A814I096</accession>
<keyword evidence="3" id="KW-0539">Nucleus</keyword>
<evidence type="ECO:0000256" key="1">
    <source>
        <dbReference type="ARBA" id="ARBA00005562"/>
    </source>
</evidence>
<dbReference type="EMBL" id="CAJOBA010005213">
    <property type="protein sequence ID" value="CAF3736565.1"/>
    <property type="molecule type" value="Genomic_DNA"/>
</dbReference>
<dbReference type="SMART" id="SM00413">
    <property type="entry name" value="ETS"/>
    <property type="match status" value="1"/>
</dbReference>
<evidence type="ECO:0000259" key="4">
    <source>
        <dbReference type="PROSITE" id="PS50061"/>
    </source>
</evidence>
<evidence type="ECO:0000313" key="9">
    <source>
        <dbReference type="Proteomes" id="UP000663829"/>
    </source>
</evidence>